<reference evidence="1 2" key="1">
    <citation type="submission" date="2024-01" db="EMBL/GenBank/DDBJ databases">
        <title>The genomes of 5 underutilized Papilionoideae crops provide insights into root nodulation and disease resistance.</title>
        <authorList>
            <person name="Yuan L."/>
        </authorList>
    </citation>
    <scope>NUCLEOTIDE SEQUENCE [LARGE SCALE GENOMIC DNA]</scope>
    <source>
        <strain evidence="1">LY-2023</strain>
        <tissue evidence="1">Leaf</tissue>
    </source>
</reference>
<keyword evidence="2" id="KW-1185">Reference proteome</keyword>
<gene>
    <name evidence="1" type="ORF">RJT34_16464</name>
</gene>
<organism evidence="1 2">
    <name type="scientific">Clitoria ternatea</name>
    <name type="common">Butterfly pea</name>
    <dbReference type="NCBI Taxonomy" id="43366"/>
    <lineage>
        <taxon>Eukaryota</taxon>
        <taxon>Viridiplantae</taxon>
        <taxon>Streptophyta</taxon>
        <taxon>Embryophyta</taxon>
        <taxon>Tracheophyta</taxon>
        <taxon>Spermatophyta</taxon>
        <taxon>Magnoliopsida</taxon>
        <taxon>eudicotyledons</taxon>
        <taxon>Gunneridae</taxon>
        <taxon>Pentapetalae</taxon>
        <taxon>rosids</taxon>
        <taxon>fabids</taxon>
        <taxon>Fabales</taxon>
        <taxon>Fabaceae</taxon>
        <taxon>Papilionoideae</taxon>
        <taxon>50 kb inversion clade</taxon>
        <taxon>NPAAA clade</taxon>
        <taxon>indigoferoid/millettioid clade</taxon>
        <taxon>Phaseoleae</taxon>
        <taxon>Clitoria</taxon>
    </lineage>
</organism>
<dbReference type="AlphaFoldDB" id="A0AAN9J8D7"/>
<accession>A0AAN9J8D7</accession>
<evidence type="ECO:0000313" key="2">
    <source>
        <dbReference type="Proteomes" id="UP001359559"/>
    </source>
</evidence>
<protein>
    <submittedName>
        <fullName evidence="1">Uncharacterized protein</fullName>
    </submittedName>
</protein>
<dbReference type="EMBL" id="JAYKXN010000004">
    <property type="protein sequence ID" value="KAK7293594.1"/>
    <property type="molecule type" value="Genomic_DNA"/>
</dbReference>
<name>A0AAN9J8D7_CLITE</name>
<sequence>MPALARQYYAQPTLSWKTIPEEEQRAYTTKQRSYAGLPEKSRSSVYSCYTYTHIYTGINYKRCENRISQELISLCTDPSALDSWICDIAPKRMSAMYMKTSYRKEGSSKGTVYAVPNPTLSATPFAVIPARSLFPPPTITYIEAAARPSKKQRI</sequence>
<proteinExistence type="predicted"/>
<evidence type="ECO:0000313" key="1">
    <source>
        <dbReference type="EMBL" id="KAK7293594.1"/>
    </source>
</evidence>
<dbReference type="Proteomes" id="UP001359559">
    <property type="component" value="Unassembled WGS sequence"/>
</dbReference>
<comment type="caution">
    <text evidence="1">The sequence shown here is derived from an EMBL/GenBank/DDBJ whole genome shotgun (WGS) entry which is preliminary data.</text>
</comment>